<keyword evidence="2" id="KW-1133">Transmembrane helix</keyword>
<feature type="non-terminal residue" evidence="3">
    <location>
        <position position="1"/>
    </location>
</feature>
<keyword evidence="2" id="KW-0812">Transmembrane</keyword>
<protein>
    <submittedName>
        <fullName evidence="3">LPXTG cell wall anchor domain-containing protein</fullName>
    </submittedName>
</protein>
<dbReference type="EMBL" id="VBWP01000020">
    <property type="protein sequence ID" value="TLG70272.1"/>
    <property type="molecule type" value="Genomic_DNA"/>
</dbReference>
<accession>A0A5R8Q6I5</accession>
<sequence>TALDQTITFDVNGGNIATQPADIIQMTDSTVDLDAVTAPTWFGHKFLGWKDAADTSCSGTITMPAGGLTLIADWQDLIADGTWQIDASDITISYSDLVAMIQSETLDAEILARSGAKAWDSATLAELSPLYVKDLTVVKANPAVGSYVLNVFHDEAIATTFGTKNATTQLNTNITLTVTEDPAQPQLPVTGQNYLEFIGLGFIAVLISSLLIFLKKKSDK</sequence>
<evidence type="ECO:0000256" key="1">
    <source>
        <dbReference type="ARBA" id="ARBA00004196"/>
    </source>
</evidence>
<dbReference type="Proteomes" id="UP000306912">
    <property type="component" value="Unassembled WGS sequence"/>
</dbReference>
<evidence type="ECO:0000313" key="4">
    <source>
        <dbReference type="Proteomes" id="UP000306912"/>
    </source>
</evidence>
<dbReference type="AlphaFoldDB" id="A0A5R8Q6I5"/>
<organism evidence="3 4">
    <name type="scientific">Culicoidibacter larvae</name>
    <dbReference type="NCBI Taxonomy" id="2579976"/>
    <lineage>
        <taxon>Bacteria</taxon>
        <taxon>Bacillati</taxon>
        <taxon>Bacillota</taxon>
        <taxon>Culicoidibacteria</taxon>
        <taxon>Culicoidibacterales</taxon>
        <taxon>Culicoidibacteraceae</taxon>
        <taxon>Culicoidibacter</taxon>
    </lineage>
</organism>
<dbReference type="RefSeq" id="WP_138192717.1">
    <property type="nucleotide sequence ID" value="NZ_VBWP01000020.1"/>
</dbReference>
<dbReference type="NCBIfam" id="TIGR01167">
    <property type="entry name" value="LPXTG_anchor"/>
    <property type="match status" value="1"/>
</dbReference>
<dbReference type="GO" id="GO:0030313">
    <property type="term" value="C:cell envelope"/>
    <property type="evidence" value="ECO:0007669"/>
    <property type="project" value="UniProtKB-SubCell"/>
</dbReference>
<dbReference type="OrthoDB" id="363253at2"/>
<dbReference type="Pfam" id="PF09479">
    <property type="entry name" value="Flg_new"/>
    <property type="match status" value="1"/>
</dbReference>
<keyword evidence="4" id="KW-1185">Reference proteome</keyword>
<name>A0A5R8Q6I5_9FIRM</name>
<proteinExistence type="predicted"/>
<comment type="subcellular location">
    <subcellularLocation>
        <location evidence="1">Cell envelope</location>
    </subcellularLocation>
</comment>
<comment type="caution">
    <text evidence="3">The sequence shown here is derived from an EMBL/GenBank/DDBJ whole genome shotgun (WGS) entry which is preliminary data.</text>
</comment>
<evidence type="ECO:0000256" key="2">
    <source>
        <dbReference type="SAM" id="Phobius"/>
    </source>
</evidence>
<evidence type="ECO:0000313" key="3">
    <source>
        <dbReference type="EMBL" id="TLG70272.1"/>
    </source>
</evidence>
<feature type="transmembrane region" description="Helical" evidence="2">
    <location>
        <begin position="194"/>
        <end position="214"/>
    </location>
</feature>
<keyword evidence="2" id="KW-0472">Membrane</keyword>
<dbReference type="InterPro" id="IPR013378">
    <property type="entry name" value="InlB-like_B-rpt"/>
</dbReference>
<dbReference type="Gene3D" id="2.60.40.4270">
    <property type="entry name" value="Listeria-Bacteroides repeat domain"/>
    <property type="match status" value="1"/>
</dbReference>
<dbReference type="InParanoid" id="A0A5R8Q6I5"/>
<gene>
    <name evidence="3" type="ORF">FEZ08_11945</name>
</gene>
<reference evidence="3 4" key="1">
    <citation type="submission" date="2019-05" db="EMBL/GenBank/DDBJ databases">
        <title>Culicoidintestinum kansasii gen. nov., sp. nov. from the gastrointestinal tract of the biting midge, Culicoides sonorensis.</title>
        <authorList>
            <person name="Neupane S."/>
            <person name="Ghosh A."/>
            <person name="Gunther S."/>
            <person name="Martin K."/>
            <person name="Zurek L."/>
        </authorList>
    </citation>
    <scope>NUCLEOTIDE SEQUENCE [LARGE SCALE GENOMIC DNA]</scope>
    <source>
        <strain evidence="3 4">CS-1</strain>
    </source>
</reference>
<dbReference type="InterPro" id="IPR042229">
    <property type="entry name" value="Listeria/Bacterioides_rpt_sf"/>
</dbReference>